<dbReference type="EMBL" id="FTNR01000013">
    <property type="protein sequence ID" value="SIS14008.1"/>
    <property type="molecule type" value="Genomic_DNA"/>
</dbReference>
<protein>
    <submittedName>
        <fullName evidence="3">Uncharacterized protein</fullName>
    </submittedName>
</protein>
<evidence type="ECO:0000313" key="3">
    <source>
        <dbReference type="EMBL" id="SIS14008.1"/>
    </source>
</evidence>
<dbReference type="Pfam" id="PF24422">
    <property type="entry name" value="DUF7552"/>
    <property type="match status" value="1"/>
</dbReference>
<accession>A0A1N7GNG5</accession>
<sequence>MIGTTLTEIHERIESLASDDGEYYLVCARFGDRPVPASDLRFDTRATARAAAQATTQYRQALRRYDPQVPYYDIIVCQAVSVQTRPARIETCCGSPPTYPASLPEPVVNRPPTVAREFVEFCHRVAAVVFETLSEHGYDVVESKIMDAYFAHAEELSDPNGLCIRLLESMAVELTDHLNSSEQVTFLSAAADRLEYVSGDVMDIETRSSKKGSVDESLSVLEEIGLFRRGARITDTEAMGGQSRKLVIEVSGYTLQPRDGRLPLLPIALIIHRCDNAWVPTWMDSSNDGWQVVFRPVGDPETLSQTGHVFAPEVH</sequence>
<reference evidence="4" key="1">
    <citation type="submission" date="2017-01" db="EMBL/GenBank/DDBJ databases">
        <authorList>
            <person name="Varghese N."/>
            <person name="Submissions S."/>
        </authorList>
    </citation>
    <scope>NUCLEOTIDE SEQUENCE [LARGE SCALE GENOMIC DNA]</scope>
    <source>
        <strain evidence="4">type strain: HArc-</strain>
    </source>
</reference>
<dbReference type="Pfam" id="PF24420">
    <property type="entry name" value="DUF7551"/>
    <property type="match status" value="1"/>
</dbReference>
<dbReference type="RefSeq" id="WP_076610272.1">
    <property type="nucleotide sequence ID" value="NZ_FTNR01000013.1"/>
</dbReference>
<feature type="domain" description="DUF7551" evidence="1">
    <location>
        <begin position="119"/>
        <end position="301"/>
    </location>
</feature>
<feature type="domain" description="DUF7552" evidence="2">
    <location>
        <begin position="5"/>
        <end position="79"/>
    </location>
</feature>
<proteinExistence type="predicted"/>
<name>A0A1N7GNG5_9EURY</name>
<keyword evidence="4" id="KW-1185">Reference proteome</keyword>
<organism evidence="3 4">
    <name type="scientific">Natronorubrum thiooxidans</name>
    <dbReference type="NCBI Taxonomy" id="308853"/>
    <lineage>
        <taxon>Archaea</taxon>
        <taxon>Methanobacteriati</taxon>
        <taxon>Methanobacteriota</taxon>
        <taxon>Stenosarchaea group</taxon>
        <taxon>Halobacteria</taxon>
        <taxon>Halobacteriales</taxon>
        <taxon>Natrialbaceae</taxon>
        <taxon>Natronorubrum</taxon>
    </lineage>
</organism>
<dbReference type="OrthoDB" id="342580at2157"/>
<evidence type="ECO:0000259" key="2">
    <source>
        <dbReference type="Pfam" id="PF24422"/>
    </source>
</evidence>
<dbReference type="AlphaFoldDB" id="A0A1N7GNG5"/>
<gene>
    <name evidence="3" type="ORF">SAMN05421752_113119</name>
</gene>
<evidence type="ECO:0000313" key="4">
    <source>
        <dbReference type="Proteomes" id="UP000185936"/>
    </source>
</evidence>
<dbReference type="STRING" id="308853.SAMN05421752_113119"/>
<evidence type="ECO:0000259" key="1">
    <source>
        <dbReference type="Pfam" id="PF24420"/>
    </source>
</evidence>
<dbReference type="InterPro" id="IPR055973">
    <property type="entry name" value="DUF7551"/>
</dbReference>
<dbReference type="InterPro" id="IPR055974">
    <property type="entry name" value="DUF7552"/>
</dbReference>
<dbReference type="Proteomes" id="UP000185936">
    <property type="component" value="Unassembled WGS sequence"/>
</dbReference>